<evidence type="ECO:0000256" key="1">
    <source>
        <dbReference type="SAM" id="MobiDB-lite"/>
    </source>
</evidence>
<organism evidence="2 3">
    <name type="scientific">Cryptococcus neoformans (strain H99 / ATCC 208821 / CBS 10515 / FGSC 9487)</name>
    <name type="common">Cryptococcus neoformans var. grubii serotype A</name>
    <dbReference type="NCBI Taxonomy" id="235443"/>
    <lineage>
        <taxon>Eukaryota</taxon>
        <taxon>Fungi</taxon>
        <taxon>Dikarya</taxon>
        <taxon>Basidiomycota</taxon>
        <taxon>Agaricomycotina</taxon>
        <taxon>Tremellomycetes</taxon>
        <taxon>Tremellales</taxon>
        <taxon>Cryptococcaceae</taxon>
        <taxon>Cryptococcus</taxon>
        <taxon>Cryptococcus neoformans species complex</taxon>
    </lineage>
</organism>
<dbReference type="Proteomes" id="UP000010091">
    <property type="component" value="Chromosome 10"/>
</dbReference>
<sequence length="102" mass="10128">MSASSRPMSPDLEEEAEVAVVEAEAEDQVAIEGFGGRVFQDDGPSQRGGPGGGFDRPPVDQGYGRRPFDGPPGSAGGPGSQPSLGGPGMNAGPGHGAGLPIQ</sequence>
<protein>
    <submittedName>
        <fullName evidence="2">Uncharacterized protein</fullName>
    </submittedName>
</protein>
<dbReference type="RefSeq" id="XP_012052061.1">
    <property type="nucleotide sequence ID" value="XM_012196671.1"/>
</dbReference>
<proteinExistence type="predicted"/>
<evidence type="ECO:0000313" key="3">
    <source>
        <dbReference type="Proteomes" id="UP000010091"/>
    </source>
</evidence>
<gene>
    <name evidence="2" type="ORF">CNAG_04558</name>
</gene>
<evidence type="ECO:0000313" key="2">
    <source>
        <dbReference type="EMBL" id="AFR97659.1"/>
    </source>
</evidence>
<dbReference type="GeneID" id="23887958"/>
<feature type="compositionally biased region" description="Acidic residues" evidence="1">
    <location>
        <begin position="11"/>
        <end position="29"/>
    </location>
</feature>
<dbReference type="VEuPathDB" id="FungiDB:CNAG_04558"/>
<dbReference type="HOGENOM" id="CLU_2277365_0_0_1"/>
<name>J9VYD4_CRYN9</name>
<feature type="compositionally biased region" description="Gly residues" evidence="1">
    <location>
        <begin position="73"/>
        <end position="102"/>
    </location>
</feature>
<accession>J9VYD4</accession>
<dbReference type="EMBL" id="CP003829">
    <property type="protein sequence ID" value="AFR97659.1"/>
    <property type="molecule type" value="Genomic_DNA"/>
</dbReference>
<keyword evidence="3" id="KW-1185">Reference proteome</keyword>
<dbReference type="AlphaFoldDB" id="J9VYD4"/>
<feature type="region of interest" description="Disordered" evidence="1">
    <location>
        <begin position="1"/>
        <end position="102"/>
    </location>
</feature>
<dbReference type="KEGG" id="cng:CNAG_04558"/>
<reference evidence="2 3" key="1">
    <citation type="journal article" date="2014" name="PLoS Genet.">
        <title>Analysis of the genome and transcriptome of Cryptococcus neoformans var. grubii reveals complex RNA expression and microevolution leading to virulence attenuation.</title>
        <authorList>
            <person name="Janbon G."/>
            <person name="Ormerod K.L."/>
            <person name="Paulet D."/>
            <person name="Byrnes E.J.III."/>
            <person name="Yadav V."/>
            <person name="Chatterjee G."/>
            <person name="Mullapudi N."/>
            <person name="Hon C.C."/>
            <person name="Billmyre R.B."/>
            <person name="Brunel F."/>
            <person name="Bahn Y.S."/>
            <person name="Chen W."/>
            <person name="Chen Y."/>
            <person name="Chow E.W."/>
            <person name="Coppee J.Y."/>
            <person name="Floyd-Averette A."/>
            <person name="Gaillardin C."/>
            <person name="Gerik K.J."/>
            <person name="Goldberg J."/>
            <person name="Gonzalez-Hilarion S."/>
            <person name="Gujja S."/>
            <person name="Hamlin J.L."/>
            <person name="Hsueh Y.P."/>
            <person name="Ianiri G."/>
            <person name="Jones S."/>
            <person name="Kodira C.D."/>
            <person name="Kozubowski L."/>
            <person name="Lam W."/>
            <person name="Marra M."/>
            <person name="Mesner L.D."/>
            <person name="Mieczkowski P.A."/>
            <person name="Moyrand F."/>
            <person name="Nielsen K."/>
            <person name="Proux C."/>
            <person name="Rossignol T."/>
            <person name="Schein J.E."/>
            <person name="Sun S."/>
            <person name="Wollschlaeger C."/>
            <person name="Wood I.A."/>
            <person name="Zeng Q."/>
            <person name="Neuveglise C."/>
            <person name="Newlon C.S."/>
            <person name="Perfect J.R."/>
            <person name="Lodge J.K."/>
            <person name="Idnurm A."/>
            <person name="Stajich J.E."/>
            <person name="Kronstad J.W."/>
            <person name="Sanyal K."/>
            <person name="Heitman J."/>
            <person name="Fraser J.A."/>
            <person name="Cuomo C.A."/>
            <person name="Dietrich F.S."/>
        </authorList>
    </citation>
    <scope>NUCLEOTIDE SEQUENCE [LARGE SCALE GENOMIC DNA]</scope>
    <source>
        <strain evidence="3">H99 / ATCC 208821 / CBS 10515 / FGSC 9487</strain>
    </source>
</reference>